<gene>
    <name evidence="2" type="ORF">MOMA_01725</name>
</gene>
<organism evidence="2 3">
    <name type="scientific">Moraxella macacae 0408225</name>
    <dbReference type="NCBI Taxonomy" id="1230338"/>
    <lineage>
        <taxon>Bacteria</taxon>
        <taxon>Pseudomonadati</taxon>
        <taxon>Pseudomonadota</taxon>
        <taxon>Gammaproteobacteria</taxon>
        <taxon>Moraxellales</taxon>
        <taxon>Moraxellaceae</taxon>
        <taxon>Moraxella</taxon>
    </lineage>
</organism>
<keyword evidence="1" id="KW-0812">Transmembrane</keyword>
<dbReference type="RefSeq" id="WP_009766906.1">
    <property type="nucleotide sequence ID" value="NZ_ANIN01000001.1"/>
</dbReference>
<reference evidence="2 3" key="1">
    <citation type="journal article" date="2013" name="Genome Announc.">
        <title>Genome Sequence of Moraxella macacae 0408225, a Novel Bacterial Species Isolated from a Cynomolgus Macaque with Epistaxis.</title>
        <authorList>
            <person name="Ladner J.T."/>
            <person name="Whitehouse C.A."/>
            <person name="Koroleva G.I."/>
            <person name="Palacios G.F."/>
        </authorList>
    </citation>
    <scope>NUCLEOTIDE SEQUENCE [LARGE SCALE GENOMIC DNA]</scope>
    <source>
        <strain evidence="2 3">0408225</strain>
    </source>
</reference>
<proteinExistence type="predicted"/>
<dbReference type="OrthoDB" id="9844205at2"/>
<feature type="transmembrane region" description="Helical" evidence="1">
    <location>
        <begin position="81"/>
        <end position="98"/>
    </location>
</feature>
<evidence type="ECO:0000313" key="2">
    <source>
        <dbReference type="EMBL" id="ELA09086.1"/>
    </source>
</evidence>
<dbReference type="EMBL" id="ANIN01000001">
    <property type="protein sequence ID" value="ELA09086.1"/>
    <property type="molecule type" value="Genomic_DNA"/>
</dbReference>
<feature type="transmembrane region" description="Helical" evidence="1">
    <location>
        <begin position="104"/>
        <end position="124"/>
    </location>
</feature>
<dbReference type="AlphaFoldDB" id="L2F8M2"/>
<keyword evidence="1" id="KW-0472">Membrane</keyword>
<dbReference type="Proteomes" id="UP000023795">
    <property type="component" value="Unassembled WGS sequence"/>
</dbReference>
<evidence type="ECO:0000313" key="3">
    <source>
        <dbReference type="Proteomes" id="UP000023795"/>
    </source>
</evidence>
<comment type="caution">
    <text evidence="2">The sequence shown here is derived from an EMBL/GenBank/DDBJ whole genome shotgun (WGS) entry which is preliminary data.</text>
</comment>
<dbReference type="PATRIC" id="fig|1230338.3.peg.381"/>
<accession>L2F8M2</accession>
<evidence type="ECO:0000256" key="1">
    <source>
        <dbReference type="SAM" id="Phobius"/>
    </source>
</evidence>
<keyword evidence="1" id="KW-1133">Transmembrane helix</keyword>
<protein>
    <submittedName>
        <fullName evidence="2">Uncharacterized protein</fullName>
    </submittedName>
</protein>
<sequence length="147" mass="17304">MIDNDEQQNQSNKNSKSLQEQFDQAFDRQNLSDKEKDELEKVLAKIREKIGDEVENAKLKVRVVNMNQVQNMYKRLGRASNFYYIGAVLCLVVALYFVQQGKQILPGLFGLIMLFNVAMSLYSYRAIVRIERFMKIVRQQTKRKFKQ</sequence>
<name>L2F8M2_9GAMM</name>
<keyword evidence="3" id="KW-1185">Reference proteome</keyword>